<dbReference type="Proteomes" id="UP000007797">
    <property type="component" value="Unassembled WGS sequence"/>
</dbReference>
<organism evidence="4 5">
    <name type="scientific">Cavenderia fasciculata</name>
    <name type="common">Slime mold</name>
    <name type="synonym">Dictyostelium fasciculatum</name>
    <dbReference type="NCBI Taxonomy" id="261658"/>
    <lineage>
        <taxon>Eukaryota</taxon>
        <taxon>Amoebozoa</taxon>
        <taxon>Evosea</taxon>
        <taxon>Eumycetozoa</taxon>
        <taxon>Dictyostelia</taxon>
        <taxon>Acytosteliales</taxon>
        <taxon>Cavenderiaceae</taxon>
        <taxon>Cavenderia</taxon>
    </lineage>
</organism>
<dbReference type="Gene3D" id="2.170.270.10">
    <property type="entry name" value="SET domain"/>
    <property type="match status" value="1"/>
</dbReference>
<dbReference type="InterPro" id="IPR001214">
    <property type="entry name" value="SET_dom"/>
</dbReference>
<dbReference type="GO" id="GO:0005634">
    <property type="term" value="C:nucleus"/>
    <property type="evidence" value="ECO:0007669"/>
    <property type="project" value="TreeGrafter"/>
</dbReference>
<dbReference type="EMBL" id="GL883013">
    <property type="protein sequence ID" value="EGG20144.1"/>
    <property type="molecule type" value="Genomic_DNA"/>
</dbReference>
<dbReference type="CDD" id="cd20071">
    <property type="entry name" value="SET_SMYD"/>
    <property type="match status" value="1"/>
</dbReference>
<dbReference type="InterPro" id="IPR046341">
    <property type="entry name" value="SET_dom_sf"/>
</dbReference>
<feature type="domain" description="SET" evidence="3">
    <location>
        <begin position="48"/>
        <end position="453"/>
    </location>
</feature>
<dbReference type="OMA" id="ELECKWI"/>
<dbReference type="SUPFAM" id="SSF82199">
    <property type="entry name" value="SET domain"/>
    <property type="match status" value="1"/>
</dbReference>
<sequence>MEDIDNDEDEFDLNSYLYQPQQQHGSSTTTTFMTTEDEDNSINIDDNPFIELRFNPLKGRSIHAKSFIPRGSILLKDKPYISIIDNKYKKNICNGCFKFFKPSNQQNVKKCPGCGEVYYCDSFCQQRSSFPETRHDERECRWLHYFSKTYKHQLLEDDKNIVILILRVLSRRIREKKSLEFMDQSSPSSNSSSSTTVPLTPKDIIDLCDHIDDYFSVSLDINQNNNNTIDNNNVTYTIKNELIEGTMVGHETEMEKDDYQTNWKHDFSKLLAISRIIQNILQPSQHTYITKIYNSSGTVSDETEGGASDQQDSLESESQSSNLGSHSDTGIRDDYRIVTRIDLNILKLLGKVRANYFGLWNYDNDVGGECYWAGAAVYLGLSLFNHSCLPNCSTIIQSEDFDRGSSANNYERMAVVAPDYMIDKELGRLNPLTFYIVALRDIQVDEELLITYIPLDQKLKERRNQLKSLWLFDCDCRRCKEELEIGGDNPEMNEFRMYCCPKQGGCNGGMLVPDHISSTTGSCRVCKLSYPLTII</sequence>
<evidence type="ECO:0000313" key="5">
    <source>
        <dbReference type="Proteomes" id="UP000007797"/>
    </source>
</evidence>
<dbReference type="AlphaFoldDB" id="F4PVY0"/>
<evidence type="ECO:0000259" key="3">
    <source>
        <dbReference type="PROSITE" id="PS50280"/>
    </source>
</evidence>
<dbReference type="RefSeq" id="XP_004367127.1">
    <property type="nucleotide sequence ID" value="XM_004367070.1"/>
</dbReference>
<feature type="region of interest" description="Disordered" evidence="2">
    <location>
        <begin position="298"/>
        <end position="327"/>
    </location>
</feature>
<accession>F4PVY0</accession>
<keyword evidence="5" id="KW-1185">Reference proteome</keyword>
<dbReference type="GO" id="GO:1901261">
    <property type="term" value="P:regulation of sorocarp spore cell differentiation"/>
    <property type="evidence" value="ECO:0007669"/>
    <property type="project" value="EnsemblProtists"/>
</dbReference>
<comment type="function">
    <text evidence="1">Probable methyltransferase.</text>
</comment>
<dbReference type="PROSITE" id="PS50280">
    <property type="entry name" value="SET"/>
    <property type="match status" value="1"/>
</dbReference>
<evidence type="ECO:0000256" key="2">
    <source>
        <dbReference type="SAM" id="MobiDB-lite"/>
    </source>
</evidence>
<dbReference type="STRING" id="1054147.F4PVY0"/>
<feature type="compositionally biased region" description="Low complexity" evidence="2">
    <location>
        <begin position="308"/>
        <end position="327"/>
    </location>
</feature>
<protein>
    <recommendedName>
        <fullName evidence="3">SET domain-containing protein</fullName>
    </recommendedName>
</protein>
<name>F4PVY0_CACFS</name>
<dbReference type="GeneID" id="14872545"/>
<dbReference type="KEGG" id="dfa:DFA_07264"/>
<reference evidence="5" key="1">
    <citation type="journal article" date="2011" name="Genome Res.">
        <title>Phylogeny-wide analysis of social amoeba genomes highlights ancient origins for complex intercellular communication.</title>
        <authorList>
            <person name="Heidel A.J."/>
            <person name="Lawal H.M."/>
            <person name="Felder M."/>
            <person name="Schilde C."/>
            <person name="Helps N.R."/>
            <person name="Tunggal B."/>
            <person name="Rivero F."/>
            <person name="John U."/>
            <person name="Schleicher M."/>
            <person name="Eichinger L."/>
            <person name="Platzer M."/>
            <person name="Noegel A.A."/>
            <person name="Schaap P."/>
            <person name="Gloeckner G."/>
        </authorList>
    </citation>
    <scope>NUCLEOTIDE SEQUENCE [LARGE SCALE GENOMIC DNA]</scope>
    <source>
        <strain evidence="5">SH3</strain>
    </source>
</reference>
<dbReference type="Pfam" id="PF00856">
    <property type="entry name" value="SET"/>
    <property type="match status" value="1"/>
</dbReference>
<dbReference type="OrthoDB" id="265717at2759"/>
<evidence type="ECO:0000256" key="1">
    <source>
        <dbReference type="ARBA" id="ARBA00004038"/>
    </source>
</evidence>
<evidence type="ECO:0000313" key="4">
    <source>
        <dbReference type="EMBL" id="EGG20144.1"/>
    </source>
</evidence>
<gene>
    <name evidence="4" type="ORF">DFA_07264</name>
</gene>
<dbReference type="PANTHER" id="PTHR12197:SF296">
    <property type="entry name" value="SET AND MYND DOMAIN-CONTAINING PROTEIN DDB_G0288495"/>
    <property type="match status" value="1"/>
</dbReference>
<dbReference type="InterPro" id="IPR050869">
    <property type="entry name" value="H3K4_H4K5_MeTrfase"/>
</dbReference>
<proteinExistence type="predicted"/>
<dbReference type="PANTHER" id="PTHR12197">
    <property type="entry name" value="HISTONE-LYSINE N-METHYLTRANSFERASE SMYD"/>
    <property type="match status" value="1"/>
</dbReference>